<evidence type="ECO:0000313" key="18">
    <source>
        <dbReference type="Proteomes" id="UP000694388"/>
    </source>
</evidence>
<evidence type="ECO:0000256" key="3">
    <source>
        <dbReference type="ARBA" id="ARBA00022536"/>
    </source>
</evidence>
<evidence type="ECO:0000256" key="2">
    <source>
        <dbReference type="ARBA" id="ARBA00022473"/>
    </source>
</evidence>
<dbReference type="InterPro" id="IPR018097">
    <property type="entry name" value="EGF_Ca-bd_CS"/>
</dbReference>
<feature type="domain" description="EGF-like" evidence="16">
    <location>
        <begin position="120"/>
        <end position="156"/>
    </location>
</feature>
<evidence type="ECO:0000259" key="16">
    <source>
        <dbReference type="PROSITE" id="PS50026"/>
    </source>
</evidence>
<dbReference type="GO" id="GO:0007219">
    <property type="term" value="P:Notch signaling pathway"/>
    <property type="evidence" value="ECO:0007669"/>
    <property type="project" value="UniProtKB-KW"/>
</dbReference>
<dbReference type="FunFam" id="2.10.25.10:FF:000368">
    <property type="entry name" value="Delta-like 3 (Drosophila), isoform CRA_b"/>
    <property type="match status" value="1"/>
</dbReference>
<dbReference type="PROSITE" id="PS50026">
    <property type="entry name" value="EGF_3"/>
    <property type="match status" value="2"/>
</dbReference>
<dbReference type="Gene3D" id="2.10.25.10">
    <property type="entry name" value="Laminin"/>
    <property type="match status" value="3"/>
</dbReference>
<evidence type="ECO:0000256" key="5">
    <source>
        <dbReference type="ARBA" id="ARBA00022729"/>
    </source>
</evidence>
<accession>A0A8C4QVQ3</accession>
<dbReference type="GO" id="GO:0016020">
    <property type="term" value="C:membrane"/>
    <property type="evidence" value="ECO:0007669"/>
    <property type="project" value="UniProtKB-SubCell"/>
</dbReference>
<dbReference type="SUPFAM" id="SSF57196">
    <property type="entry name" value="EGF/Laminin"/>
    <property type="match status" value="2"/>
</dbReference>
<dbReference type="CDD" id="cd00054">
    <property type="entry name" value="EGF_CA"/>
    <property type="match status" value="2"/>
</dbReference>
<evidence type="ECO:0000256" key="10">
    <source>
        <dbReference type="ARBA" id="ARBA00022989"/>
    </source>
</evidence>
<evidence type="ECO:0000256" key="12">
    <source>
        <dbReference type="ARBA" id="ARBA00023157"/>
    </source>
</evidence>
<keyword evidence="8" id="KW-0832">Ubl conjugation</keyword>
<evidence type="ECO:0000256" key="13">
    <source>
        <dbReference type="ARBA" id="ARBA00023180"/>
    </source>
</evidence>
<dbReference type="GO" id="GO:0005112">
    <property type="term" value="F:Notch binding"/>
    <property type="evidence" value="ECO:0007669"/>
    <property type="project" value="TreeGrafter"/>
</dbReference>
<dbReference type="AlphaFoldDB" id="A0A8C4QVQ3"/>
<dbReference type="Ensembl" id="ENSEBUT00000021781.1">
    <property type="protein sequence ID" value="ENSEBUP00000021205.1"/>
    <property type="gene ID" value="ENSEBUG00000013098.1"/>
</dbReference>
<dbReference type="PANTHER" id="PTHR24044:SF488">
    <property type="entry name" value="NEUROGENIC LOCUS PROTEIN DELTA"/>
    <property type="match status" value="1"/>
</dbReference>
<reference evidence="17" key="1">
    <citation type="submission" date="2025-08" db="UniProtKB">
        <authorList>
            <consortium name="Ensembl"/>
        </authorList>
    </citation>
    <scope>IDENTIFICATION</scope>
</reference>
<evidence type="ECO:0000313" key="17">
    <source>
        <dbReference type="Ensembl" id="ENSEBUP00000021205.1"/>
    </source>
</evidence>
<comment type="caution">
    <text evidence="14">Lacks conserved residue(s) required for the propagation of feature annotation.</text>
</comment>
<dbReference type="PANTHER" id="PTHR24044">
    <property type="entry name" value="NOTCH LIGAND FAMILY MEMBER"/>
    <property type="match status" value="1"/>
</dbReference>
<comment type="subcellular location">
    <subcellularLocation>
        <location evidence="1">Membrane</location>
        <topology evidence="1">Single-pass type I membrane protein</topology>
    </subcellularLocation>
</comment>
<feature type="transmembrane region" description="Helical" evidence="15">
    <location>
        <begin position="349"/>
        <end position="372"/>
    </location>
</feature>
<keyword evidence="7" id="KW-0221">Differentiation</keyword>
<dbReference type="InterPro" id="IPR050906">
    <property type="entry name" value="Notch_signaling"/>
</dbReference>
<dbReference type="GO" id="GO:0005509">
    <property type="term" value="F:calcium ion binding"/>
    <property type="evidence" value="ECO:0007669"/>
    <property type="project" value="InterPro"/>
</dbReference>
<dbReference type="Pfam" id="PF00008">
    <property type="entry name" value="EGF"/>
    <property type="match status" value="2"/>
</dbReference>
<dbReference type="SMART" id="SM00181">
    <property type="entry name" value="EGF"/>
    <property type="match status" value="3"/>
</dbReference>
<keyword evidence="10 15" id="KW-1133">Transmembrane helix</keyword>
<evidence type="ECO:0000256" key="4">
    <source>
        <dbReference type="ARBA" id="ARBA00022692"/>
    </source>
</evidence>
<keyword evidence="12 14" id="KW-1015">Disulfide bond</keyword>
<dbReference type="PROSITE" id="PS00022">
    <property type="entry name" value="EGF_1"/>
    <property type="match status" value="3"/>
</dbReference>
<evidence type="ECO:0000256" key="15">
    <source>
        <dbReference type="SAM" id="Phobius"/>
    </source>
</evidence>
<reference evidence="17" key="2">
    <citation type="submission" date="2025-09" db="UniProtKB">
        <authorList>
            <consortium name="Ensembl"/>
        </authorList>
    </citation>
    <scope>IDENTIFICATION</scope>
</reference>
<keyword evidence="11 15" id="KW-0472">Membrane</keyword>
<dbReference type="SMART" id="SM00179">
    <property type="entry name" value="EGF_CA"/>
    <property type="match status" value="2"/>
</dbReference>
<evidence type="ECO:0000256" key="14">
    <source>
        <dbReference type="PROSITE-ProRule" id="PRU00076"/>
    </source>
</evidence>
<dbReference type="InterPro" id="IPR001881">
    <property type="entry name" value="EGF-like_Ca-bd_dom"/>
</dbReference>
<keyword evidence="18" id="KW-1185">Reference proteome</keyword>
<dbReference type="FunFam" id="2.10.25.10:FF:000006">
    <property type="entry name" value="Versican core protein-like isoform 1"/>
    <property type="match status" value="1"/>
</dbReference>
<dbReference type="PROSITE" id="PS01186">
    <property type="entry name" value="EGF_2"/>
    <property type="match status" value="1"/>
</dbReference>
<keyword evidence="4 15" id="KW-0812">Transmembrane</keyword>
<evidence type="ECO:0000256" key="1">
    <source>
        <dbReference type="ARBA" id="ARBA00004479"/>
    </source>
</evidence>
<feature type="domain" description="EGF-like" evidence="16">
    <location>
        <begin position="82"/>
        <end position="118"/>
    </location>
</feature>
<feature type="transmembrane region" description="Helical" evidence="15">
    <location>
        <begin position="51"/>
        <end position="73"/>
    </location>
</feature>
<proteinExistence type="predicted"/>
<name>A0A8C4QVQ3_EPTBU</name>
<dbReference type="PROSITE" id="PS00010">
    <property type="entry name" value="ASX_HYDROXYL"/>
    <property type="match status" value="1"/>
</dbReference>
<protein>
    <recommendedName>
        <fullName evidence="16">EGF-like domain-containing protein</fullName>
    </recommendedName>
</protein>
<feature type="transmembrane region" description="Helical" evidence="15">
    <location>
        <begin position="12"/>
        <end position="39"/>
    </location>
</feature>
<keyword evidence="9" id="KW-0914">Notch signaling pathway</keyword>
<keyword evidence="6" id="KW-0677">Repeat</keyword>
<dbReference type="GeneTree" id="ENSGT00940000170295"/>
<keyword evidence="13" id="KW-0325">Glycoprotein</keyword>
<evidence type="ECO:0000256" key="9">
    <source>
        <dbReference type="ARBA" id="ARBA00022976"/>
    </source>
</evidence>
<evidence type="ECO:0000256" key="11">
    <source>
        <dbReference type="ARBA" id="ARBA00023136"/>
    </source>
</evidence>
<dbReference type="GO" id="GO:0030154">
    <property type="term" value="P:cell differentiation"/>
    <property type="evidence" value="ECO:0007669"/>
    <property type="project" value="UniProtKB-KW"/>
</dbReference>
<feature type="disulfide bond" evidence="14">
    <location>
        <begin position="146"/>
        <end position="155"/>
    </location>
</feature>
<dbReference type="Proteomes" id="UP000694388">
    <property type="component" value="Unplaced"/>
</dbReference>
<evidence type="ECO:0000256" key="7">
    <source>
        <dbReference type="ARBA" id="ARBA00022782"/>
    </source>
</evidence>
<dbReference type="InterPro" id="IPR000742">
    <property type="entry name" value="EGF"/>
</dbReference>
<evidence type="ECO:0000256" key="6">
    <source>
        <dbReference type="ARBA" id="ARBA00022737"/>
    </source>
</evidence>
<dbReference type="PROSITE" id="PS01187">
    <property type="entry name" value="EGF_CA"/>
    <property type="match status" value="1"/>
</dbReference>
<sequence>MSKERRVPSSSPHCLLIIFLILLLTPFVTFAPNFLLLFFPTPSFVRFFSPAFSAVHVPYLCPAISSLCLTLLFPAAGSIGVPRDPCSSRPCQNQGLCKVVGDEWRCFCVPGYRGNRCQWQVDECFSSPCRHGARCIDLLDSFRCLCLPGTTGRLCEQKMDPCLSAPCFNSGTCLWEAARWYSGKARRAAVKVSRDKEQREQKRSAAALWTFRCLCPADNYHSEVPPLLPSPCLPNRCLNGGSCTPLSDFMFSSLPHPIPTVLPASCSAALLKPSKPPLLPATYTTARRTLSSSISYNPHLAPSLSTSSQVYQYRVFKEYRCLCPEAWEGPDCEIQRERPKKVSAHRNKAIAWGSVLAVVILCLCVTCTWVAWGGCHTAACAWRGAMISLGCLYGGRGLRGMYSPGKQEKNSGTRVELWSFQQPVQERLI</sequence>
<keyword evidence="2" id="KW-0217">Developmental protein</keyword>
<dbReference type="InterPro" id="IPR000152">
    <property type="entry name" value="EGF-type_Asp/Asn_hydroxyl_site"/>
</dbReference>
<feature type="disulfide bond" evidence="14">
    <location>
        <begin position="108"/>
        <end position="117"/>
    </location>
</feature>
<keyword evidence="5" id="KW-0732">Signal</keyword>
<keyword evidence="3 14" id="KW-0245">EGF-like domain</keyword>
<organism evidence="17 18">
    <name type="scientific">Eptatretus burgeri</name>
    <name type="common">Inshore hagfish</name>
    <dbReference type="NCBI Taxonomy" id="7764"/>
    <lineage>
        <taxon>Eukaryota</taxon>
        <taxon>Metazoa</taxon>
        <taxon>Chordata</taxon>
        <taxon>Craniata</taxon>
        <taxon>Vertebrata</taxon>
        <taxon>Cyclostomata</taxon>
        <taxon>Myxini</taxon>
        <taxon>Myxiniformes</taxon>
        <taxon>Myxinidae</taxon>
        <taxon>Eptatretinae</taxon>
        <taxon>Eptatretus</taxon>
    </lineage>
</organism>
<evidence type="ECO:0000256" key="8">
    <source>
        <dbReference type="ARBA" id="ARBA00022843"/>
    </source>
</evidence>